<dbReference type="AlphaFoldDB" id="A0A3L8PNQ8"/>
<organism evidence="6 7">
    <name type="scientific">Aeromicrobium phragmitis</name>
    <dbReference type="NCBI Taxonomy" id="2478914"/>
    <lineage>
        <taxon>Bacteria</taxon>
        <taxon>Bacillati</taxon>
        <taxon>Actinomycetota</taxon>
        <taxon>Actinomycetes</taxon>
        <taxon>Propionibacteriales</taxon>
        <taxon>Nocardioidaceae</taxon>
        <taxon>Aeromicrobium</taxon>
    </lineage>
</organism>
<dbReference type="RefSeq" id="WP_121793336.1">
    <property type="nucleotide sequence ID" value="NZ_RDBF01000002.1"/>
</dbReference>
<reference evidence="6 7" key="1">
    <citation type="submission" date="2018-10" db="EMBL/GenBank/DDBJ databases">
        <title>Aeromicrobium sp. 9W16Y-2 whole genome shotgun sequence.</title>
        <authorList>
            <person name="Li F."/>
        </authorList>
    </citation>
    <scope>NUCLEOTIDE SEQUENCE [LARGE SCALE GENOMIC DNA]</scope>
    <source>
        <strain evidence="6 7">9W16Y-2</strain>
    </source>
</reference>
<sequence>MSDRWLEIEQLSIDYGGTRAVREVSLSVPAGTTLAIVGPSGCGKTSLLRAIAGLVPVAAGRIIAGGDDITSTPPSRRDVGLVPQQYALFPHLTVRGNVEYGLRARKVDPRSRAEVVERLLTFTELTDFADRRPAQLSGGQRQRVALARAMAIEPRVLLLDEPLAALDPQLRGAMRRQLMTLLAASTGVNVMVTHDRHEALSMADHVAVMRAGELVQFGTPRDLWDRPADDFVADFLCAATYVDVEADDRGVHALGGHWTIPHELLQPPSSRGPARLLLRPDSLLLHDAPAPGSVEAVVTHTEFVGESTQVTVDVAGRTLTARSGRPVRRGDRVFVTLSMGTALVQKEKVAA</sequence>
<protein>
    <recommendedName>
        <fullName evidence="4">ABC-type quaternary amine transporter</fullName>
        <ecNumber evidence="4">7.6.2.9</ecNumber>
    </recommendedName>
</protein>
<dbReference type="EMBL" id="RDBF01000002">
    <property type="protein sequence ID" value="RLV57035.1"/>
    <property type="molecule type" value="Genomic_DNA"/>
</dbReference>
<dbReference type="Proteomes" id="UP000282515">
    <property type="component" value="Unassembled WGS sequence"/>
</dbReference>
<dbReference type="EC" id="7.6.2.9" evidence="4"/>
<feature type="domain" description="ABC transporter" evidence="5">
    <location>
        <begin position="6"/>
        <end position="236"/>
    </location>
</feature>
<dbReference type="InterPro" id="IPR008995">
    <property type="entry name" value="Mo/tungstate-bd_C_term_dom"/>
</dbReference>
<evidence type="ECO:0000256" key="2">
    <source>
        <dbReference type="ARBA" id="ARBA00022741"/>
    </source>
</evidence>
<dbReference type="GO" id="GO:0005524">
    <property type="term" value="F:ATP binding"/>
    <property type="evidence" value="ECO:0007669"/>
    <property type="project" value="UniProtKB-KW"/>
</dbReference>
<dbReference type="InterPro" id="IPR003593">
    <property type="entry name" value="AAA+_ATPase"/>
</dbReference>
<dbReference type="InterPro" id="IPR027417">
    <property type="entry name" value="P-loop_NTPase"/>
</dbReference>
<name>A0A3L8PNQ8_9ACTN</name>
<dbReference type="Pfam" id="PF00005">
    <property type="entry name" value="ABC_tran"/>
    <property type="match status" value="1"/>
</dbReference>
<proteinExistence type="predicted"/>
<keyword evidence="7" id="KW-1185">Reference proteome</keyword>
<dbReference type="InterPro" id="IPR003439">
    <property type="entry name" value="ABC_transporter-like_ATP-bd"/>
</dbReference>
<accession>A0A3L8PNQ8</accession>
<dbReference type="SUPFAM" id="SSF52540">
    <property type="entry name" value="P-loop containing nucleoside triphosphate hydrolases"/>
    <property type="match status" value="1"/>
</dbReference>
<dbReference type="PROSITE" id="PS50893">
    <property type="entry name" value="ABC_TRANSPORTER_2"/>
    <property type="match status" value="1"/>
</dbReference>
<keyword evidence="3 6" id="KW-0067">ATP-binding</keyword>
<dbReference type="SUPFAM" id="SSF50331">
    <property type="entry name" value="MOP-like"/>
    <property type="match status" value="1"/>
</dbReference>
<dbReference type="Pfam" id="PF08402">
    <property type="entry name" value="TOBE_2"/>
    <property type="match status" value="1"/>
</dbReference>
<dbReference type="InterPro" id="IPR017871">
    <property type="entry name" value="ABC_transporter-like_CS"/>
</dbReference>
<dbReference type="SMART" id="SM00382">
    <property type="entry name" value="AAA"/>
    <property type="match status" value="1"/>
</dbReference>
<keyword evidence="1" id="KW-0813">Transport</keyword>
<dbReference type="GO" id="GO:0016887">
    <property type="term" value="F:ATP hydrolysis activity"/>
    <property type="evidence" value="ECO:0007669"/>
    <property type="project" value="InterPro"/>
</dbReference>
<dbReference type="GO" id="GO:0015418">
    <property type="term" value="F:ABC-type quaternary ammonium compound transporting activity"/>
    <property type="evidence" value="ECO:0007669"/>
    <property type="project" value="UniProtKB-EC"/>
</dbReference>
<dbReference type="OrthoDB" id="3180400at2"/>
<dbReference type="Gene3D" id="3.40.50.300">
    <property type="entry name" value="P-loop containing nucleotide triphosphate hydrolases"/>
    <property type="match status" value="1"/>
</dbReference>
<evidence type="ECO:0000313" key="6">
    <source>
        <dbReference type="EMBL" id="RLV57035.1"/>
    </source>
</evidence>
<evidence type="ECO:0000259" key="5">
    <source>
        <dbReference type="PROSITE" id="PS50893"/>
    </source>
</evidence>
<dbReference type="PANTHER" id="PTHR42781">
    <property type="entry name" value="SPERMIDINE/PUTRESCINE IMPORT ATP-BINDING PROTEIN POTA"/>
    <property type="match status" value="1"/>
</dbReference>
<evidence type="ECO:0000256" key="1">
    <source>
        <dbReference type="ARBA" id="ARBA00022448"/>
    </source>
</evidence>
<keyword evidence="2" id="KW-0547">Nucleotide-binding</keyword>
<dbReference type="PROSITE" id="PS00211">
    <property type="entry name" value="ABC_TRANSPORTER_1"/>
    <property type="match status" value="1"/>
</dbReference>
<evidence type="ECO:0000256" key="4">
    <source>
        <dbReference type="ARBA" id="ARBA00066388"/>
    </source>
</evidence>
<evidence type="ECO:0000313" key="7">
    <source>
        <dbReference type="Proteomes" id="UP000282515"/>
    </source>
</evidence>
<dbReference type="FunFam" id="3.40.50.300:FF:000425">
    <property type="entry name" value="Probable ABC transporter, ATP-binding subunit"/>
    <property type="match status" value="1"/>
</dbReference>
<dbReference type="GO" id="GO:0043190">
    <property type="term" value="C:ATP-binding cassette (ABC) transporter complex"/>
    <property type="evidence" value="ECO:0007669"/>
    <property type="project" value="InterPro"/>
</dbReference>
<evidence type="ECO:0000256" key="3">
    <source>
        <dbReference type="ARBA" id="ARBA00022840"/>
    </source>
</evidence>
<dbReference type="PANTHER" id="PTHR42781:SF4">
    <property type="entry name" value="SPERMIDINE_PUTRESCINE IMPORT ATP-BINDING PROTEIN POTA"/>
    <property type="match status" value="1"/>
</dbReference>
<gene>
    <name evidence="6" type="ORF">D9V41_04545</name>
</gene>
<comment type="caution">
    <text evidence="6">The sequence shown here is derived from an EMBL/GenBank/DDBJ whole genome shotgun (WGS) entry which is preliminary data.</text>
</comment>
<dbReference type="InterPro" id="IPR013611">
    <property type="entry name" value="Transp-assoc_OB_typ2"/>
</dbReference>
<dbReference type="InterPro" id="IPR050093">
    <property type="entry name" value="ABC_SmlMolc_Importer"/>
</dbReference>